<dbReference type="PANTHER" id="PTHR38687:SF1">
    <property type="entry name" value="CELL DIVISION PROTEIN DEDD"/>
    <property type="match status" value="1"/>
</dbReference>
<evidence type="ECO:0000259" key="3">
    <source>
        <dbReference type="PROSITE" id="PS51724"/>
    </source>
</evidence>
<gene>
    <name evidence="4" type="ORF">TVD_01585</name>
</gene>
<protein>
    <submittedName>
        <fullName evidence="4">Sporulation protein</fullName>
    </submittedName>
</protein>
<dbReference type="Gene3D" id="3.30.70.1070">
    <property type="entry name" value="Sporulation related repeat"/>
    <property type="match status" value="1"/>
</dbReference>
<evidence type="ECO:0000313" key="5">
    <source>
        <dbReference type="Proteomes" id="UP000064201"/>
    </source>
</evidence>
<dbReference type="KEGG" id="tvr:TVD_01585"/>
<keyword evidence="5" id="KW-1185">Reference proteome</keyword>
<dbReference type="RefSeq" id="WP_047250635.1">
    <property type="nucleotide sequence ID" value="NZ_CP011367.1"/>
</dbReference>
<dbReference type="SUPFAM" id="SSF110997">
    <property type="entry name" value="Sporulation related repeat"/>
    <property type="match status" value="1"/>
</dbReference>
<proteinExistence type="predicted"/>
<dbReference type="Pfam" id="PF05036">
    <property type="entry name" value="SPOR"/>
    <property type="match status" value="1"/>
</dbReference>
<dbReference type="PANTHER" id="PTHR38687">
    <property type="entry name" value="CELL DIVISION PROTEIN DEDD-RELATED"/>
    <property type="match status" value="1"/>
</dbReference>
<feature type="compositionally biased region" description="Basic and acidic residues" evidence="1">
    <location>
        <begin position="96"/>
        <end position="105"/>
    </location>
</feature>
<dbReference type="EMBL" id="CP011367">
    <property type="protein sequence ID" value="AKJ94140.1"/>
    <property type="molecule type" value="Genomic_DNA"/>
</dbReference>
<dbReference type="GO" id="GO:0032506">
    <property type="term" value="P:cytokinetic process"/>
    <property type="evidence" value="ECO:0007669"/>
    <property type="project" value="TreeGrafter"/>
</dbReference>
<dbReference type="OrthoDB" id="8558195at2"/>
<feature type="transmembrane region" description="Helical" evidence="2">
    <location>
        <begin position="20"/>
        <end position="42"/>
    </location>
</feature>
<keyword evidence="2" id="KW-0472">Membrane</keyword>
<dbReference type="STRING" id="106634.TVD_01585"/>
<dbReference type="GO" id="GO:0032153">
    <property type="term" value="C:cell division site"/>
    <property type="evidence" value="ECO:0007669"/>
    <property type="project" value="TreeGrafter"/>
</dbReference>
<organism evidence="4 5">
    <name type="scientific">Thioalkalivibrio versutus</name>
    <dbReference type="NCBI Taxonomy" id="106634"/>
    <lineage>
        <taxon>Bacteria</taxon>
        <taxon>Pseudomonadati</taxon>
        <taxon>Pseudomonadota</taxon>
        <taxon>Gammaproteobacteria</taxon>
        <taxon>Chromatiales</taxon>
        <taxon>Ectothiorhodospiraceae</taxon>
        <taxon>Thioalkalivibrio</taxon>
    </lineage>
</organism>
<dbReference type="PATRIC" id="fig|106634.4.peg.323"/>
<reference evidence="4 5" key="1">
    <citation type="submission" date="2015-04" db="EMBL/GenBank/DDBJ databases">
        <title>Complete Sequence for the Genome of the Thioalkalivibrio versutus D301.</title>
        <authorList>
            <person name="Mu T."/>
            <person name="Zhou J."/>
            <person name="Xu X."/>
        </authorList>
    </citation>
    <scope>NUCLEOTIDE SEQUENCE [LARGE SCALE GENOMIC DNA]</scope>
    <source>
        <strain evidence="4 5">D301</strain>
    </source>
</reference>
<dbReference type="GO" id="GO:0030428">
    <property type="term" value="C:cell septum"/>
    <property type="evidence" value="ECO:0007669"/>
    <property type="project" value="TreeGrafter"/>
</dbReference>
<evidence type="ECO:0000256" key="1">
    <source>
        <dbReference type="SAM" id="MobiDB-lite"/>
    </source>
</evidence>
<evidence type="ECO:0000313" key="4">
    <source>
        <dbReference type="EMBL" id="AKJ94140.1"/>
    </source>
</evidence>
<dbReference type="AlphaFoldDB" id="A0A0G3FYW6"/>
<dbReference type="InterPro" id="IPR036680">
    <property type="entry name" value="SPOR-like_sf"/>
</dbReference>
<dbReference type="GO" id="GO:0042834">
    <property type="term" value="F:peptidoglycan binding"/>
    <property type="evidence" value="ECO:0007669"/>
    <property type="project" value="InterPro"/>
</dbReference>
<feature type="region of interest" description="Disordered" evidence="1">
    <location>
        <begin position="53"/>
        <end position="79"/>
    </location>
</feature>
<accession>A0A0G3FYW6</accession>
<dbReference type="InterPro" id="IPR052521">
    <property type="entry name" value="Cell_div_SPOR-domain"/>
</dbReference>
<feature type="domain" description="SPOR" evidence="3">
    <location>
        <begin position="116"/>
        <end position="196"/>
    </location>
</feature>
<dbReference type="Proteomes" id="UP000064201">
    <property type="component" value="Chromosome"/>
</dbReference>
<evidence type="ECO:0000256" key="2">
    <source>
        <dbReference type="SAM" id="Phobius"/>
    </source>
</evidence>
<dbReference type="InterPro" id="IPR007730">
    <property type="entry name" value="SPOR-like_dom"/>
</dbReference>
<feature type="region of interest" description="Disordered" evidence="1">
    <location>
        <begin position="96"/>
        <end position="121"/>
    </location>
</feature>
<sequence length="196" mass="21815">MAQARKTRRKSAPQKASRPIPGWVWMLLGLLIGLGLAAVLYLQGADRSPDLGALFGDPDPATETAAPTPAPVERDTVPSDDEPRFRYYELLPEDEIRVPESERDAPAPAVPPAASPSEGDPVVLQTGSFRRFAQADEMKARLTLLGLDPKVHEVKIQGETWYRVYLGPFSDEDRVRQALERLRTENIEALRLRYQG</sequence>
<name>A0A0G3FYW6_9GAMM</name>
<keyword evidence="2" id="KW-0812">Transmembrane</keyword>
<dbReference type="PROSITE" id="PS51724">
    <property type="entry name" value="SPOR"/>
    <property type="match status" value="1"/>
</dbReference>
<keyword evidence="2" id="KW-1133">Transmembrane helix</keyword>